<dbReference type="AlphaFoldDB" id="A0A941EFV4"/>
<keyword evidence="1" id="KW-0472">Membrane</keyword>
<reference evidence="2" key="1">
    <citation type="submission" date="2021-04" db="EMBL/GenBank/DDBJ databases">
        <title>Genome based classification of Actinospica acidithermotolerans sp. nov., an actinobacterium isolated from an Indonesian hot spring.</title>
        <authorList>
            <person name="Kusuma A.B."/>
            <person name="Putra K.E."/>
            <person name="Nafisah S."/>
            <person name="Loh J."/>
            <person name="Nouioui I."/>
            <person name="Goodfellow M."/>
        </authorList>
    </citation>
    <scope>NUCLEOTIDE SEQUENCE</scope>
    <source>
        <strain evidence="2">MGRD01-02</strain>
    </source>
</reference>
<dbReference type="RefSeq" id="WP_212521780.1">
    <property type="nucleotide sequence ID" value="NZ_JAGSOH010000146.1"/>
</dbReference>
<dbReference type="Proteomes" id="UP000676325">
    <property type="component" value="Unassembled WGS sequence"/>
</dbReference>
<gene>
    <name evidence="2" type="ORF">KDK95_30425</name>
</gene>
<comment type="caution">
    <text evidence="2">The sequence shown here is derived from an EMBL/GenBank/DDBJ whole genome shotgun (WGS) entry which is preliminary data.</text>
</comment>
<keyword evidence="1" id="KW-1133">Transmembrane helix</keyword>
<accession>A0A941EFV4</accession>
<keyword evidence="3" id="KW-1185">Reference proteome</keyword>
<feature type="transmembrane region" description="Helical" evidence="1">
    <location>
        <begin position="78"/>
        <end position="98"/>
    </location>
</feature>
<keyword evidence="1" id="KW-0812">Transmembrane</keyword>
<evidence type="ECO:0000313" key="2">
    <source>
        <dbReference type="EMBL" id="MBR7830657.1"/>
    </source>
</evidence>
<name>A0A941EFV4_9ACTN</name>
<proteinExistence type="predicted"/>
<sequence>MTATPPKGDEADACGAEPVADDTAAIRSWTARISLPSRATLRRRALLADLHVPMDGPVQLAQRIEGVPAAACRRRAGFAAALVCGDLLAGLGVLGWAAESGLGALVALGVLVYPVAVGARHLACASINDRYADLRRSRISMIAFQALAR</sequence>
<protein>
    <submittedName>
        <fullName evidence="2">Uncharacterized protein</fullName>
    </submittedName>
</protein>
<organism evidence="2 3">
    <name type="scientific">Actinospica acidithermotolerans</name>
    <dbReference type="NCBI Taxonomy" id="2828514"/>
    <lineage>
        <taxon>Bacteria</taxon>
        <taxon>Bacillati</taxon>
        <taxon>Actinomycetota</taxon>
        <taxon>Actinomycetes</taxon>
        <taxon>Catenulisporales</taxon>
        <taxon>Actinospicaceae</taxon>
        <taxon>Actinospica</taxon>
    </lineage>
</organism>
<feature type="transmembrane region" description="Helical" evidence="1">
    <location>
        <begin position="104"/>
        <end position="128"/>
    </location>
</feature>
<dbReference type="EMBL" id="JAGSOH010000146">
    <property type="protein sequence ID" value="MBR7830657.1"/>
    <property type="molecule type" value="Genomic_DNA"/>
</dbReference>
<evidence type="ECO:0000256" key="1">
    <source>
        <dbReference type="SAM" id="Phobius"/>
    </source>
</evidence>
<evidence type="ECO:0000313" key="3">
    <source>
        <dbReference type="Proteomes" id="UP000676325"/>
    </source>
</evidence>